<gene>
    <name evidence="2" type="ORF">BCR44DRAFT_1502157</name>
</gene>
<evidence type="ECO:0000256" key="1">
    <source>
        <dbReference type="SAM" id="MobiDB-lite"/>
    </source>
</evidence>
<proteinExistence type="predicted"/>
<protein>
    <submittedName>
        <fullName evidence="2">Uncharacterized protein</fullName>
    </submittedName>
</protein>
<name>A0A1Y2HEB8_9FUNG</name>
<keyword evidence="3" id="KW-1185">Reference proteome</keyword>
<sequence>MSNGLNVPAPCTMLRIALAGPTTSPPSVDPPQPGARRDIVKLVLFETYHVPTHVVHRLLRIPRQPLATQRLCNAPPAAHSTTHLASSFQSSITPKFLAAKLGAAAHIWVPKSPQCIPAPPPPTEAVDKVRMAQDRNRMRRKQHAANAAASTCAPPSSSSATSGDPTPRSSARQSPSLSSTEIIPLLNFSFPSTSSNASTPSTTALAQDAGTD</sequence>
<feature type="region of interest" description="Disordered" evidence="1">
    <location>
        <begin position="134"/>
        <end position="178"/>
    </location>
</feature>
<organism evidence="2 3">
    <name type="scientific">Catenaria anguillulae PL171</name>
    <dbReference type="NCBI Taxonomy" id="765915"/>
    <lineage>
        <taxon>Eukaryota</taxon>
        <taxon>Fungi</taxon>
        <taxon>Fungi incertae sedis</taxon>
        <taxon>Blastocladiomycota</taxon>
        <taxon>Blastocladiomycetes</taxon>
        <taxon>Blastocladiales</taxon>
        <taxon>Catenariaceae</taxon>
        <taxon>Catenaria</taxon>
    </lineage>
</organism>
<dbReference type="Proteomes" id="UP000193411">
    <property type="component" value="Unassembled WGS sequence"/>
</dbReference>
<feature type="compositionally biased region" description="Low complexity" evidence="1">
    <location>
        <begin position="191"/>
        <end position="204"/>
    </location>
</feature>
<dbReference type="EMBL" id="MCFL01000048">
    <property type="protein sequence ID" value="ORZ32354.1"/>
    <property type="molecule type" value="Genomic_DNA"/>
</dbReference>
<comment type="caution">
    <text evidence="2">The sequence shown here is derived from an EMBL/GenBank/DDBJ whole genome shotgun (WGS) entry which is preliminary data.</text>
</comment>
<reference evidence="2 3" key="1">
    <citation type="submission" date="2016-07" db="EMBL/GenBank/DDBJ databases">
        <title>Pervasive Adenine N6-methylation of Active Genes in Fungi.</title>
        <authorList>
            <consortium name="DOE Joint Genome Institute"/>
            <person name="Mondo S.J."/>
            <person name="Dannebaum R.O."/>
            <person name="Kuo R.C."/>
            <person name="Labutti K."/>
            <person name="Haridas S."/>
            <person name="Kuo A."/>
            <person name="Salamov A."/>
            <person name="Ahrendt S.R."/>
            <person name="Lipzen A."/>
            <person name="Sullivan W."/>
            <person name="Andreopoulos W.B."/>
            <person name="Clum A."/>
            <person name="Lindquist E."/>
            <person name="Daum C."/>
            <person name="Ramamoorthy G.K."/>
            <person name="Gryganskyi A."/>
            <person name="Culley D."/>
            <person name="Magnuson J.K."/>
            <person name="James T.Y."/>
            <person name="O'Malley M.A."/>
            <person name="Stajich J.E."/>
            <person name="Spatafora J.W."/>
            <person name="Visel A."/>
            <person name="Grigoriev I.V."/>
        </authorList>
    </citation>
    <scope>NUCLEOTIDE SEQUENCE [LARGE SCALE GENOMIC DNA]</scope>
    <source>
        <strain evidence="2 3">PL171</strain>
    </source>
</reference>
<evidence type="ECO:0000313" key="2">
    <source>
        <dbReference type="EMBL" id="ORZ32354.1"/>
    </source>
</evidence>
<evidence type="ECO:0000313" key="3">
    <source>
        <dbReference type="Proteomes" id="UP000193411"/>
    </source>
</evidence>
<feature type="compositionally biased region" description="Low complexity" evidence="1">
    <location>
        <begin position="144"/>
        <end position="178"/>
    </location>
</feature>
<dbReference type="AlphaFoldDB" id="A0A1Y2HEB8"/>
<accession>A0A1Y2HEB8</accession>
<feature type="region of interest" description="Disordered" evidence="1">
    <location>
        <begin position="191"/>
        <end position="212"/>
    </location>
</feature>